<dbReference type="Proteomes" id="UP001295684">
    <property type="component" value="Unassembled WGS sequence"/>
</dbReference>
<feature type="chain" id="PRO_5041963616" evidence="1">
    <location>
        <begin position="21"/>
        <end position="181"/>
    </location>
</feature>
<dbReference type="AlphaFoldDB" id="A0AAD1XZU8"/>
<feature type="signal peptide" evidence="1">
    <location>
        <begin position="1"/>
        <end position="20"/>
    </location>
</feature>
<reference evidence="2" key="1">
    <citation type="submission" date="2023-07" db="EMBL/GenBank/DDBJ databases">
        <authorList>
            <consortium name="AG Swart"/>
            <person name="Singh M."/>
            <person name="Singh A."/>
            <person name="Seah K."/>
            <person name="Emmerich C."/>
        </authorList>
    </citation>
    <scope>NUCLEOTIDE SEQUENCE</scope>
    <source>
        <strain evidence="2">DP1</strain>
    </source>
</reference>
<gene>
    <name evidence="2" type="ORF">ECRASSUSDP1_LOCUS23516</name>
</gene>
<accession>A0AAD1XZU8</accession>
<keyword evidence="3" id="KW-1185">Reference proteome</keyword>
<evidence type="ECO:0000256" key="1">
    <source>
        <dbReference type="SAM" id="SignalP"/>
    </source>
</evidence>
<comment type="caution">
    <text evidence="2">The sequence shown here is derived from an EMBL/GenBank/DDBJ whole genome shotgun (WGS) entry which is preliminary data.</text>
</comment>
<sequence length="181" mass="20131">MNYKSTILLVSITFGLLAFAMEPIEIEVNLDEAFTKMAEVTNLELSSKSVKTLLKGDIQDPITFGTCVGAHPQIFRIFDAACFSEPKFATKGATVGFNYVGVMNENVNLDQLHYEIYYFDELYLASDLQTSAVVGKGQQFKFTFNYPIPDYTPSGNFTFDVTFKAGGQELGCERANFTLSD</sequence>
<organism evidence="2 3">
    <name type="scientific">Euplotes crassus</name>
    <dbReference type="NCBI Taxonomy" id="5936"/>
    <lineage>
        <taxon>Eukaryota</taxon>
        <taxon>Sar</taxon>
        <taxon>Alveolata</taxon>
        <taxon>Ciliophora</taxon>
        <taxon>Intramacronucleata</taxon>
        <taxon>Spirotrichea</taxon>
        <taxon>Hypotrichia</taxon>
        <taxon>Euplotida</taxon>
        <taxon>Euplotidae</taxon>
        <taxon>Moneuplotes</taxon>
    </lineage>
</organism>
<name>A0AAD1XZU8_EUPCR</name>
<protein>
    <submittedName>
        <fullName evidence="2">Uncharacterized protein</fullName>
    </submittedName>
</protein>
<evidence type="ECO:0000313" key="2">
    <source>
        <dbReference type="EMBL" id="CAI2382049.1"/>
    </source>
</evidence>
<evidence type="ECO:0000313" key="3">
    <source>
        <dbReference type="Proteomes" id="UP001295684"/>
    </source>
</evidence>
<keyword evidence="1" id="KW-0732">Signal</keyword>
<proteinExistence type="predicted"/>
<dbReference type="EMBL" id="CAMPGE010024191">
    <property type="protein sequence ID" value="CAI2382049.1"/>
    <property type="molecule type" value="Genomic_DNA"/>
</dbReference>